<evidence type="ECO:0000259" key="8">
    <source>
        <dbReference type="Pfam" id="PF02687"/>
    </source>
</evidence>
<evidence type="ECO:0000256" key="5">
    <source>
        <dbReference type="ARBA" id="ARBA00023136"/>
    </source>
</evidence>
<dbReference type="RefSeq" id="WP_187996729.1">
    <property type="nucleotide sequence ID" value="NZ_JACEXG010000004.1"/>
</dbReference>
<accession>A0ABS2TGC3</accession>
<feature type="domain" description="ABC3 transporter permease C-terminal" evidence="8">
    <location>
        <begin position="265"/>
        <end position="381"/>
    </location>
</feature>
<feature type="domain" description="ABC3 transporter permease C-terminal" evidence="8">
    <location>
        <begin position="718"/>
        <end position="833"/>
    </location>
</feature>
<feature type="transmembrane region" description="Helical" evidence="7">
    <location>
        <begin position="405"/>
        <end position="426"/>
    </location>
</feature>
<keyword evidence="3 7" id="KW-0812">Transmembrane</keyword>
<keyword evidence="5 7" id="KW-0472">Membrane</keyword>
<organism evidence="9 10">
    <name type="scientific">Flaviflexus equikiangi</name>
    <dbReference type="NCBI Taxonomy" id="2758573"/>
    <lineage>
        <taxon>Bacteria</taxon>
        <taxon>Bacillati</taxon>
        <taxon>Actinomycetota</taxon>
        <taxon>Actinomycetes</taxon>
        <taxon>Actinomycetales</taxon>
        <taxon>Actinomycetaceae</taxon>
        <taxon>Flaviflexus</taxon>
    </lineage>
</organism>
<name>A0ABS2TGC3_9ACTO</name>
<evidence type="ECO:0000313" key="10">
    <source>
        <dbReference type="Proteomes" id="UP000705983"/>
    </source>
</evidence>
<feature type="transmembrane region" description="Helical" evidence="7">
    <location>
        <begin position="802"/>
        <end position="824"/>
    </location>
</feature>
<gene>
    <name evidence="9" type="ORF">JVW63_06935</name>
</gene>
<reference evidence="10" key="1">
    <citation type="submission" date="2021-02" db="EMBL/GenBank/DDBJ databases">
        <title>Leucobacter sp. CX169.</title>
        <authorList>
            <person name="Cheng Y."/>
        </authorList>
    </citation>
    <scope>NUCLEOTIDE SEQUENCE [LARGE SCALE GENOMIC DNA]</scope>
    <source>
        <strain evidence="10">JY899</strain>
    </source>
</reference>
<dbReference type="Proteomes" id="UP000705983">
    <property type="component" value="Unassembled WGS sequence"/>
</dbReference>
<keyword evidence="10" id="KW-1185">Reference proteome</keyword>
<evidence type="ECO:0000256" key="2">
    <source>
        <dbReference type="ARBA" id="ARBA00022475"/>
    </source>
</evidence>
<dbReference type="EMBL" id="JAFFJS010000004">
    <property type="protein sequence ID" value="MBM9433428.1"/>
    <property type="molecule type" value="Genomic_DNA"/>
</dbReference>
<keyword evidence="4 7" id="KW-1133">Transmembrane helix</keyword>
<feature type="transmembrane region" description="Helical" evidence="7">
    <location>
        <begin position="432"/>
        <end position="456"/>
    </location>
</feature>
<evidence type="ECO:0000256" key="1">
    <source>
        <dbReference type="ARBA" id="ARBA00004651"/>
    </source>
</evidence>
<proteinExistence type="inferred from homology"/>
<evidence type="ECO:0000256" key="6">
    <source>
        <dbReference type="ARBA" id="ARBA00038076"/>
    </source>
</evidence>
<protein>
    <submittedName>
        <fullName evidence="9">FtsX-like permease family protein</fullName>
    </submittedName>
</protein>
<comment type="subcellular location">
    <subcellularLocation>
        <location evidence="1">Cell membrane</location>
        <topology evidence="1">Multi-pass membrane protein</topology>
    </subcellularLocation>
</comment>
<feature type="transmembrane region" description="Helical" evidence="7">
    <location>
        <begin position="760"/>
        <end position="782"/>
    </location>
</feature>
<evidence type="ECO:0000256" key="7">
    <source>
        <dbReference type="SAM" id="Phobius"/>
    </source>
</evidence>
<dbReference type="InterPro" id="IPR050250">
    <property type="entry name" value="Macrolide_Exporter_MacB"/>
</dbReference>
<evidence type="ECO:0000313" key="9">
    <source>
        <dbReference type="EMBL" id="MBM9433428.1"/>
    </source>
</evidence>
<dbReference type="PANTHER" id="PTHR30572">
    <property type="entry name" value="MEMBRANE COMPONENT OF TRANSPORTER-RELATED"/>
    <property type="match status" value="1"/>
</dbReference>
<sequence>MWHVTLRGIRANLGRFFLTALSVMLGIAFLSGTLAFRDVLGQTFTNLSAGTSTTDLTVRGAPITTDSPFQGSNSPISETVAEDVTAIDGVEQAFPIYVGNGVLIGTDGQPANIAQAPALAFGWVEETDAGFLMEGTGPQLPTDVVLEAGTAETAGLGVGDTAILLVNAEPITVDVVGIVSFGSSVAGASITILEPEFARESFSAGGLVSEIGVLIEDGADPAAVAETIEETVQGDLEVLTAAEVQAETEEAVSTILDTINTFLLVFVALALGIGIFIITNTFRISVRQRQKEFALLRAIGAAPRQIFTVVFVQAIIIGLVGSAIGVLTGQGLVLAIRAALEAWGMSLDAELIMTPRIIATSMIIGVLVTVIAALLPARAAALTPPIEAMRETSGATEKPLRRRTVAGFVTLVIGLAAFIAGSLRALDAAGTALGLGAFLIIASLIVIFPALVGPAVRTLGWPMRRWSPVQGKVASESAAASPRKTASTAAALMIGVALVATGATLASSVKASLNDIIDSSVTADLVVMTNTPVSDASAGVELMKSVEGVENVDDSVRVGRALIPSDTPEAVIITSLSVAAVQDLGLEFVSGDIGAFEDGRIAIHESYAAEEGLVVGDEVSLLGADGPVTLEVGAVVASEFVTSSVYASPETFSSLRVDNSFIAVIIIDVADGADLDVAKERVISAVDDLYVFQVLDRDDVKGVVGQSIDLVLTMLYALLGLSIVIAALGIVNTLSLSVSDRTREIGLLRAIGLSKGGVRISILIESIIISILGAIIGILVGVPLAIGLNEYLADDSVAINVIPWPALGIMLILAVVVGALASVLPARRAARLNVLDAIATD</sequence>
<feature type="transmembrane region" description="Helical" evidence="7">
    <location>
        <begin position="356"/>
        <end position="375"/>
    </location>
</feature>
<dbReference type="PANTHER" id="PTHR30572:SF4">
    <property type="entry name" value="ABC TRANSPORTER PERMEASE YTRF"/>
    <property type="match status" value="1"/>
</dbReference>
<dbReference type="Pfam" id="PF02687">
    <property type="entry name" value="FtsX"/>
    <property type="match status" value="2"/>
</dbReference>
<evidence type="ECO:0000256" key="3">
    <source>
        <dbReference type="ARBA" id="ARBA00022692"/>
    </source>
</evidence>
<comment type="caution">
    <text evidence="9">The sequence shown here is derived from an EMBL/GenBank/DDBJ whole genome shotgun (WGS) entry which is preliminary data.</text>
</comment>
<dbReference type="InterPro" id="IPR003838">
    <property type="entry name" value="ABC3_permease_C"/>
</dbReference>
<feature type="transmembrane region" description="Helical" evidence="7">
    <location>
        <begin position="306"/>
        <end position="336"/>
    </location>
</feature>
<feature type="transmembrane region" description="Helical" evidence="7">
    <location>
        <begin position="714"/>
        <end position="739"/>
    </location>
</feature>
<feature type="transmembrane region" description="Helical" evidence="7">
    <location>
        <begin position="489"/>
        <end position="509"/>
    </location>
</feature>
<feature type="transmembrane region" description="Helical" evidence="7">
    <location>
        <begin position="262"/>
        <end position="286"/>
    </location>
</feature>
<evidence type="ECO:0000256" key="4">
    <source>
        <dbReference type="ARBA" id="ARBA00022989"/>
    </source>
</evidence>
<keyword evidence="2" id="KW-1003">Cell membrane</keyword>
<comment type="similarity">
    <text evidence="6">Belongs to the ABC-4 integral membrane protein family.</text>
</comment>